<dbReference type="AlphaFoldDB" id="A0A6J4PTR5"/>
<dbReference type="EMBL" id="CADCUZ010000083">
    <property type="protein sequence ID" value="CAA9419353.1"/>
    <property type="molecule type" value="Genomic_DNA"/>
</dbReference>
<proteinExistence type="predicted"/>
<feature type="transmembrane region" description="Helical" evidence="1">
    <location>
        <begin position="33"/>
        <end position="54"/>
    </location>
</feature>
<name>A0A6J4PTR5_9ACTN</name>
<keyword evidence="1" id="KW-0812">Transmembrane</keyword>
<keyword evidence="1" id="KW-0472">Membrane</keyword>
<protein>
    <submittedName>
        <fullName evidence="2">Uncharacterized protein</fullName>
    </submittedName>
</protein>
<evidence type="ECO:0000313" key="2">
    <source>
        <dbReference type="EMBL" id="CAA9419353.1"/>
    </source>
</evidence>
<evidence type="ECO:0000256" key="1">
    <source>
        <dbReference type="SAM" id="Phobius"/>
    </source>
</evidence>
<keyword evidence="1" id="KW-1133">Transmembrane helix</keyword>
<reference evidence="2" key="1">
    <citation type="submission" date="2020-02" db="EMBL/GenBank/DDBJ databases">
        <authorList>
            <person name="Meier V. D."/>
        </authorList>
    </citation>
    <scope>NUCLEOTIDE SEQUENCE</scope>
    <source>
        <strain evidence="2">AVDCRST_MAG55</strain>
    </source>
</reference>
<gene>
    <name evidence="2" type="ORF">AVDCRST_MAG55-1879</name>
</gene>
<sequence length="59" mass="6417">MIIHHHLLPSGHAARRLREEKAERISMGFRRTLIVACGALLVSFLAACGGRGTIPITIP</sequence>
<accession>A0A6J4PTR5</accession>
<organism evidence="2">
    <name type="scientific">uncultured Rubrobacteraceae bacterium</name>
    <dbReference type="NCBI Taxonomy" id="349277"/>
    <lineage>
        <taxon>Bacteria</taxon>
        <taxon>Bacillati</taxon>
        <taxon>Actinomycetota</taxon>
        <taxon>Rubrobacteria</taxon>
        <taxon>Rubrobacterales</taxon>
        <taxon>Rubrobacteraceae</taxon>
        <taxon>environmental samples</taxon>
    </lineage>
</organism>